<dbReference type="Pfam" id="PF00319">
    <property type="entry name" value="SRF-TF"/>
    <property type="match status" value="1"/>
</dbReference>
<keyword evidence="7" id="KW-0010">Activator</keyword>
<dbReference type="GO" id="GO:0046983">
    <property type="term" value="F:protein dimerization activity"/>
    <property type="evidence" value="ECO:0007669"/>
    <property type="project" value="InterPro"/>
</dbReference>
<dbReference type="GO" id="GO:0000977">
    <property type="term" value="F:RNA polymerase II transcription regulatory region sequence-specific DNA binding"/>
    <property type="evidence" value="ECO:0007669"/>
    <property type="project" value="InterPro"/>
</dbReference>
<feature type="region of interest" description="Disordered" evidence="11">
    <location>
        <begin position="303"/>
        <end position="324"/>
    </location>
</feature>
<evidence type="ECO:0000256" key="8">
    <source>
        <dbReference type="ARBA" id="ARBA00023163"/>
    </source>
</evidence>
<dbReference type="InterPro" id="IPR002100">
    <property type="entry name" value="TF_MADSbox"/>
</dbReference>
<dbReference type="CDD" id="cd00265">
    <property type="entry name" value="MADS_MEF2_like"/>
    <property type="match status" value="1"/>
</dbReference>
<dbReference type="PANTHER" id="PTHR21146">
    <property type="entry name" value="MEF2B PROTEIN"/>
    <property type="match status" value="1"/>
</dbReference>
<dbReference type="GO" id="GO:0099078">
    <property type="term" value="C:BORC complex"/>
    <property type="evidence" value="ECO:0007669"/>
    <property type="project" value="TreeGrafter"/>
</dbReference>
<comment type="subcellular location">
    <subcellularLocation>
        <location evidence="2">Lysosome membrane</location>
    </subcellularLocation>
    <subcellularLocation>
        <location evidence="1">Nucleus</location>
    </subcellularLocation>
</comment>
<keyword evidence="6" id="KW-0472">Membrane</keyword>
<sequence length="505" mass="56084">MDDQEMQLKVKRVTDKFTESMYVLANEPSIALYRLQEHVRRSLPELVQHKTDMQSWEEQSQGAIYTVEYACSAVKSMANSSLYFKNIDGLLKQAIATKEHFSSAQGRRLNFHRRIALVMNVPFLLISKYEELGSNATDVKKHSLEKNIMGRKKIQISRILDQRNRQVTFTKRKFGLMKKAYELSVLCDCEIALIIFNSTNRLFQYASTDMDKVLLKYTEYSEPHESRTNSDILETLRRKGLGLETTELDHEDNMQTGQEKYLLNEGMDLSIARQRYYVKAQMLMGLGSEDCYPSNAHIGANRHSSFKPLTSRPGSSGPAGANTHSALMGAHPGFGYSVFSHGNLSRALDVKTPPPLSLTNEGRRGDVHTGVGATRGNLTNARALYQSMHSGGHLVPMGKAWNYGTSDFSQLGYAMGFQRSSANAWLSPTQQEPQASVIHAGISAGEGCSYSSHGSSPSSPPLSSLSLDIKSERTSPEHTLSPSRPSSHRLPAGGSERMDRPQPGP</sequence>
<keyword evidence="8" id="KW-0804">Transcription</keyword>
<feature type="domain" description="MADS-box" evidence="12">
    <location>
        <begin position="149"/>
        <end position="209"/>
    </location>
</feature>
<feature type="compositionally biased region" description="Basic and acidic residues" evidence="11">
    <location>
        <begin position="496"/>
        <end position="505"/>
    </location>
</feature>
<evidence type="ECO:0000256" key="5">
    <source>
        <dbReference type="ARBA" id="ARBA00023125"/>
    </source>
</evidence>
<dbReference type="PANTHER" id="PTHR21146:SF0">
    <property type="entry name" value="BLOC-1-RELATED COMPLEX SUBUNIT 8"/>
    <property type="match status" value="1"/>
</dbReference>
<dbReference type="AlphaFoldDB" id="A0A556TS26"/>
<dbReference type="GO" id="GO:0005765">
    <property type="term" value="C:lysosomal membrane"/>
    <property type="evidence" value="ECO:0007669"/>
    <property type="project" value="UniProtKB-SubCell"/>
</dbReference>
<dbReference type="Pfam" id="PF10167">
    <property type="entry name" value="BORCS8"/>
    <property type="match status" value="1"/>
</dbReference>
<dbReference type="GO" id="GO:0005634">
    <property type="term" value="C:nucleus"/>
    <property type="evidence" value="ECO:0007669"/>
    <property type="project" value="UniProtKB-SubCell"/>
</dbReference>
<feature type="region of interest" description="Disordered" evidence="11">
    <location>
        <begin position="350"/>
        <end position="374"/>
    </location>
</feature>
<evidence type="ECO:0000256" key="4">
    <source>
        <dbReference type="ARBA" id="ARBA00023015"/>
    </source>
</evidence>
<organism evidence="13 14">
    <name type="scientific">Bagarius yarrelli</name>
    <name type="common">Goonch</name>
    <name type="synonym">Bagrus yarrelli</name>
    <dbReference type="NCBI Taxonomy" id="175774"/>
    <lineage>
        <taxon>Eukaryota</taxon>
        <taxon>Metazoa</taxon>
        <taxon>Chordata</taxon>
        <taxon>Craniata</taxon>
        <taxon>Vertebrata</taxon>
        <taxon>Euteleostomi</taxon>
        <taxon>Actinopterygii</taxon>
        <taxon>Neopterygii</taxon>
        <taxon>Teleostei</taxon>
        <taxon>Ostariophysi</taxon>
        <taxon>Siluriformes</taxon>
        <taxon>Sisoridae</taxon>
        <taxon>Sisorinae</taxon>
        <taxon>Bagarius</taxon>
    </lineage>
</organism>
<dbReference type="FunFam" id="3.40.1810.10:FF:000001">
    <property type="entry name" value="Myocyte-specific enhancer factor 2A homolog"/>
    <property type="match status" value="1"/>
</dbReference>
<dbReference type="Gene3D" id="3.40.1810.10">
    <property type="entry name" value="Transcription factor, MADS-box"/>
    <property type="match status" value="1"/>
</dbReference>
<keyword evidence="10" id="KW-0539">Nucleus</keyword>
<dbReference type="SMART" id="SM00432">
    <property type="entry name" value="MADS"/>
    <property type="match status" value="1"/>
</dbReference>
<evidence type="ECO:0000256" key="6">
    <source>
        <dbReference type="ARBA" id="ARBA00023136"/>
    </source>
</evidence>
<reference evidence="13 14" key="1">
    <citation type="journal article" date="2019" name="Genome Biol. Evol.">
        <title>Whole-Genome Sequencing of the Giant Devil Catfish, Bagarius yarrelli.</title>
        <authorList>
            <person name="Jiang W."/>
            <person name="Lv Y."/>
            <person name="Cheng L."/>
            <person name="Yang K."/>
            <person name="Chao B."/>
            <person name="Wang X."/>
            <person name="Li Y."/>
            <person name="Pan X."/>
            <person name="You X."/>
            <person name="Zhang Y."/>
            <person name="Yang J."/>
            <person name="Li J."/>
            <person name="Zhang X."/>
            <person name="Liu S."/>
            <person name="Sun C."/>
            <person name="Yang J."/>
            <person name="Shi Q."/>
        </authorList>
    </citation>
    <scope>NUCLEOTIDE SEQUENCE [LARGE SCALE GENOMIC DNA]</scope>
    <source>
        <strain evidence="13">JWS20170419001</strain>
        <tissue evidence="13">Muscle</tissue>
    </source>
</reference>
<dbReference type="SUPFAM" id="SSF55455">
    <property type="entry name" value="SRF-like"/>
    <property type="match status" value="1"/>
</dbReference>
<comment type="similarity">
    <text evidence="3">Belongs to the BORCS8 family.</text>
</comment>
<gene>
    <name evidence="13" type="ORF">Baya_3247</name>
</gene>
<dbReference type="Proteomes" id="UP000319801">
    <property type="component" value="Unassembled WGS sequence"/>
</dbReference>
<accession>A0A556TS26</accession>
<dbReference type="InterPro" id="IPR033896">
    <property type="entry name" value="MEF2-like_N"/>
</dbReference>
<name>A0A556TS26_BAGYA</name>
<evidence type="ECO:0000256" key="10">
    <source>
        <dbReference type="ARBA" id="ARBA00023242"/>
    </source>
</evidence>
<keyword evidence="9" id="KW-0458">Lysosome</keyword>
<dbReference type="InterPro" id="IPR019320">
    <property type="entry name" value="BORCS8"/>
</dbReference>
<evidence type="ECO:0000256" key="1">
    <source>
        <dbReference type="ARBA" id="ARBA00004123"/>
    </source>
</evidence>
<evidence type="ECO:0000256" key="2">
    <source>
        <dbReference type="ARBA" id="ARBA00004656"/>
    </source>
</evidence>
<protein>
    <submittedName>
        <fullName evidence="13">Myocyte-specific enhancer factor 2B</fullName>
    </submittedName>
</protein>
<keyword evidence="4" id="KW-0805">Transcription regulation</keyword>
<evidence type="ECO:0000259" key="12">
    <source>
        <dbReference type="PROSITE" id="PS50066"/>
    </source>
</evidence>
<dbReference type="PROSITE" id="PS00350">
    <property type="entry name" value="MADS_BOX_1"/>
    <property type="match status" value="1"/>
</dbReference>
<evidence type="ECO:0000256" key="11">
    <source>
        <dbReference type="SAM" id="MobiDB-lite"/>
    </source>
</evidence>
<evidence type="ECO:0000313" key="13">
    <source>
        <dbReference type="EMBL" id="TSK53687.1"/>
    </source>
</evidence>
<dbReference type="PRINTS" id="PR00404">
    <property type="entry name" value="MADSDOMAIN"/>
</dbReference>
<feature type="compositionally biased region" description="Low complexity" evidence="11">
    <location>
        <begin position="449"/>
        <end position="467"/>
    </location>
</feature>
<comment type="caution">
    <text evidence="13">The sequence shown here is derived from an EMBL/GenBank/DDBJ whole genome shotgun (WGS) entry which is preliminary data.</text>
</comment>
<keyword evidence="5" id="KW-0238">DNA-binding</keyword>
<evidence type="ECO:0000256" key="3">
    <source>
        <dbReference type="ARBA" id="ARBA00010463"/>
    </source>
</evidence>
<evidence type="ECO:0000313" key="14">
    <source>
        <dbReference type="Proteomes" id="UP000319801"/>
    </source>
</evidence>
<dbReference type="GO" id="GO:0045944">
    <property type="term" value="P:positive regulation of transcription by RNA polymerase II"/>
    <property type="evidence" value="ECO:0007669"/>
    <property type="project" value="InterPro"/>
</dbReference>
<feature type="region of interest" description="Disordered" evidence="11">
    <location>
        <begin position="446"/>
        <end position="505"/>
    </location>
</feature>
<proteinExistence type="inferred from homology"/>
<evidence type="ECO:0000256" key="9">
    <source>
        <dbReference type="ARBA" id="ARBA00023228"/>
    </source>
</evidence>
<feature type="compositionally biased region" description="Low complexity" evidence="11">
    <location>
        <begin position="480"/>
        <end position="491"/>
    </location>
</feature>
<evidence type="ECO:0000256" key="7">
    <source>
        <dbReference type="ARBA" id="ARBA00023159"/>
    </source>
</evidence>
<dbReference type="InterPro" id="IPR036879">
    <property type="entry name" value="TF_MADSbox_sf"/>
</dbReference>
<dbReference type="EMBL" id="VCAZ01000015">
    <property type="protein sequence ID" value="TSK53687.1"/>
    <property type="molecule type" value="Genomic_DNA"/>
</dbReference>
<dbReference type="OrthoDB" id="1898716at2759"/>
<dbReference type="PROSITE" id="PS50066">
    <property type="entry name" value="MADS_BOX_2"/>
    <property type="match status" value="1"/>
</dbReference>
<keyword evidence="14" id="KW-1185">Reference proteome</keyword>